<evidence type="ECO:0000259" key="16">
    <source>
        <dbReference type="PROSITE" id="PS50113"/>
    </source>
</evidence>
<feature type="domain" description="PAC" evidence="16">
    <location>
        <begin position="229"/>
        <end position="280"/>
    </location>
</feature>
<dbReference type="InterPro" id="IPR011006">
    <property type="entry name" value="CheY-like_superfamily"/>
</dbReference>
<dbReference type="RefSeq" id="WP_161946233.1">
    <property type="nucleotide sequence ID" value="NZ_FMXO01000007.1"/>
</dbReference>
<feature type="modified residue" description="4-aspartylphosphate" evidence="11">
    <location>
        <position position="67"/>
    </location>
</feature>
<dbReference type="Proteomes" id="UP000198771">
    <property type="component" value="Unassembled WGS sequence"/>
</dbReference>
<evidence type="ECO:0000256" key="12">
    <source>
        <dbReference type="SAM" id="Coils"/>
    </source>
</evidence>
<dbReference type="InterPro" id="IPR001789">
    <property type="entry name" value="Sig_transdc_resp-reg_receiver"/>
</dbReference>
<dbReference type="PROSITE" id="PS50110">
    <property type="entry name" value="RESPONSE_REGULATORY"/>
    <property type="match status" value="1"/>
</dbReference>
<dbReference type="PANTHER" id="PTHR43047">
    <property type="entry name" value="TWO-COMPONENT HISTIDINE PROTEIN KINASE"/>
    <property type="match status" value="1"/>
</dbReference>
<dbReference type="InterPro" id="IPR001610">
    <property type="entry name" value="PAC"/>
</dbReference>
<dbReference type="GO" id="GO:0006355">
    <property type="term" value="P:regulation of DNA-templated transcription"/>
    <property type="evidence" value="ECO:0007669"/>
    <property type="project" value="InterPro"/>
</dbReference>
<comment type="catalytic activity">
    <reaction evidence="1">
        <text>ATP + protein L-histidine = ADP + protein N-phospho-L-histidine.</text>
        <dbReference type="EC" id="2.7.13.3"/>
    </reaction>
</comment>
<evidence type="ECO:0000259" key="13">
    <source>
        <dbReference type="PROSITE" id="PS50109"/>
    </source>
</evidence>
<keyword evidence="7" id="KW-0067">ATP-binding</keyword>
<dbReference type="Pfam" id="PF00989">
    <property type="entry name" value="PAS"/>
    <property type="match status" value="1"/>
</dbReference>
<dbReference type="SUPFAM" id="SSF47384">
    <property type="entry name" value="Homodimeric domain of signal transducing histidine kinase"/>
    <property type="match status" value="1"/>
</dbReference>
<dbReference type="Gene3D" id="3.40.50.2300">
    <property type="match status" value="1"/>
</dbReference>
<dbReference type="InterPro" id="IPR035965">
    <property type="entry name" value="PAS-like_dom_sf"/>
</dbReference>
<dbReference type="SMART" id="SM00086">
    <property type="entry name" value="PAC"/>
    <property type="match status" value="1"/>
</dbReference>
<accession>A0A1G6CD37</accession>
<dbReference type="PROSITE" id="PS50109">
    <property type="entry name" value="HIS_KIN"/>
    <property type="match status" value="1"/>
</dbReference>
<evidence type="ECO:0000256" key="1">
    <source>
        <dbReference type="ARBA" id="ARBA00000085"/>
    </source>
</evidence>
<dbReference type="InterPro" id="IPR000700">
    <property type="entry name" value="PAS-assoc_C"/>
</dbReference>
<dbReference type="InterPro" id="IPR004358">
    <property type="entry name" value="Sig_transdc_His_kin-like_C"/>
</dbReference>
<evidence type="ECO:0000256" key="7">
    <source>
        <dbReference type="ARBA" id="ARBA00022840"/>
    </source>
</evidence>
<organism evidence="17 18">
    <name type="scientific">Desulfonatronum thiosulfatophilum</name>
    <dbReference type="NCBI Taxonomy" id="617002"/>
    <lineage>
        <taxon>Bacteria</taxon>
        <taxon>Pseudomonadati</taxon>
        <taxon>Thermodesulfobacteriota</taxon>
        <taxon>Desulfovibrionia</taxon>
        <taxon>Desulfovibrionales</taxon>
        <taxon>Desulfonatronaceae</taxon>
        <taxon>Desulfonatronum</taxon>
    </lineage>
</organism>
<feature type="coiled-coil region" evidence="12">
    <location>
        <begin position="135"/>
        <end position="162"/>
    </location>
</feature>
<dbReference type="OrthoDB" id="5291616at2"/>
<keyword evidence="3 11" id="KW-0597">Phosphoprotein</keyword>
<feature type="domain" description="PAS" evidence="15">
    <location>
        <begin position="152"/>
        <end position="200"/>
    </location>
</feature>
<dbReference type="Gene3D" id="3.30.450.20">
    <property type="entry name" value="PAS domain"/>
    <property type="match status" value="1"/>
</dbReference>
<evidence type="ECO:0000313" key="17">
    <source>
        <dbReference type="EMBL" id="SDB30844.1"/>
    </source>
</evidence>
<dbReference type="FunFam" id="3.30.565.10:FF:000010">
    <property type="entry name" value="Sensor histidine kinase RcsC"/>
    <property type="match status" value="1"/>
</dbReference>
<dbReference type="Pfam" id="PF00072">
    <property type="entry name" value="Response_reg"/>
    <property type="match status" value="1"/>
</dbReference>
<reference evidence="17 18" key="1">
    <citation type="submission" date="2016-10" db="EMBL/GenBank/DDBJ databases">
        <authorList>
            <person name="de Groot N.N."/>
        </authorList>
    </citation>
    <scope>NUCLEOTIDE SEQUENCE [LARGE SCALE GENOMIC DNA]</scope>
    <source>
        <strain evidence="17 18">ASO4-2</strain>
    </source>
</reference>
<evidence type="ECO:0000256" key="11">
    <source>
        <dbReference type="PROSITE-ProRule" id="PRU00169"/>
    </source>
</evidence>
<feature type="domain" description="Histidine kinase" evidence="13">
    <location>
        <begin position="298"/>
        <end position="520"/>
    </location>
</feature>
<comment type="subunit">
    <text evidence="9">At low DSF concentrations, interacts with RpfF.</text>
</comment>
<dbReference type="Pfam" id="PF00512">
    <property type="entry name" value="HisKA"/>
    <property type="match status" value="1"/>
</dbReference>
<dbReference type="SUPFAM" id="SSF55785">
    <property type="entry name" value="PYP-like sensor domain (PAS domain)"/>
    <property type="match status" value="1"/>
</dbReference>
<keyword evidence="18" id="KW-1185">Reference proteome</keyword>
<dbReference type="SMART" id="SM00091">
    <property type="entry name" value="PAS"/>
    <property type="match status" value="1"/>
</dbReference>
<keyword evidence="12" id="KW-0175">Coiled coil</keyword>
<protein>
    <recommendedName>
        <fullName evidence="10">Sensory/regulatory protein RpfC</fullName>
        <ecNumber evidence="2">2.7.13.3</ecNumber>
    </recommendedName>
</protein>
<evidence type="ECO:0000256" key="6">
    <source>
        <dbReference type="ARBA" id="ARBA00022777"/>
    </source>
</evidence>
<evidence type="ECO:0000256" key="3">
    <source>
        <dbReference type="ARBA" id="ARBA00022553"/>
    </source>
</evidence>
<dbReference type="AlphaFoldDB" id="A0A1G6CD37"/>
<evidence type="ECO:0000256" key="8">
    <source>
        <dbReference type="ARBA" id="ARBA00023012"/>
    </source>
</evidence>
<dbReference type="InterPro" id="IPR003594">
    <property type="entry name" value="HATPase_dom"/>
</dbReference>
<feature type="domain" description="Response regulatory" evidence="14">
    <location>
        <begin position="18"/>
        <end position="132"/>
    </location>
</feature>
<dbReference type="EC" id="2.7.13.3" evidence="2"/>
<dbReference type="InterPro" id="IPR000014">
    <property type="entry name" value="PAS"/>
</dbReference>
<dbReference type="CDD" id="cd00082">
    <property type="entry name" value="HisKA"/>
    <property type="match status" value="1"/>
</dbReference>
<dbReference type="EMBL" id="FMXO01000007">
    <property type="protein sequence ID" value="SDB30844.1"/>
    <property type="molecule type" value="Genomic_DNA"/>
</dbReference>
<evidence type="ECO:0000256" key="10">
    <source>
        <dbReference type="ARBA" id="ARBA00068150"/>
    </source>
</evidence>
<evidence type="ECO:0000256" key="2">
    <source>
        <dbReference type="ARBA" id="ARBA00012438"/>
    </source>
</evidence>
<dbReference type="SMART" id="SM00388">
    <property type="entry name" value="HisKA"/>
    <property type="match status" value="1"/>
</dbReference>
<dbReference type="InterPro" id="IPR036097">
    <property type="entry name" value="HisK_dim/P_sf"/>
</dbReference>
<keyword evidence="4" id="KW-0808">Transferase</keyword>
<dbReference type="NCBIfam" id="TIGR00229">
    <property type="entry name" value="sensory_box"/>
    <property type="match status" value="1"/>
</dbReference>
<evidence type="ECO:0000313" key="18">
    <source>
        <dbReference type="Proteomes" id="UP000198771"/>
    </source>
</evidence>
<dbReference type="SMART" id="SM00448">
    <property type="entry name" value="REC"/>
    <property type="match status" value="1"/>
</dbReference>
<dbReference type="PROSITE" id="PS50112">
    <property type="entry name" value="PAS"/>
    <property type="match status" value="1"/>
</dbReference>
<dbReference type="PROSITE" id="PS50113">
    <property type="entry name" value="PAC"/>
    <property type="match status" value="1"/>
</dbReference>
<evidence type="ECO:0000256" key="5">
    <source>
        <dbReference type="ARBA" id="ARBA00022741"/>
    </source>
</evidence>
<gene>
    <name evidence="17" type="ORF">SAMN05660653_01498</name>
</gene>
<dbReference type="FunFam" id="1.10.287.130:FF:000002">
    <property type="entry name" value="Two-component osmosensing histidine kinase"/>
    <property type="match status" value="1"/>
</dbReference>
<proteinExistence type="predicted"/>
<dbReference type="GO" id="GO:0000155">
    <property type="term" value="F:phosphorelay sensor kinase activity"/>
    <property type="evidence" value="ECO:0007669"/>
    <property type="project" value="InterPro"/>
</dbReference>
<dbReference type="CDD" id="cd00156">
    <property type="entry name" value="REC"/>
    <property type="match status" value="1"/>
</dbReference>
<dbReference type="CDD" id="cd16922">
    <property type="entry name" value="HATPase_EvgS-ArcB-TorS-like"/>
    <property type="match status" value="1"/>
</dbReference>
<dbReference type="Pfam" id="PF02518">
    <property type="entry name" value="HATPase_c"/>
    <property type="match status" value="1"/>
</dbReference>
<dbReference type="PRINTS" id="PR00344">
    <property type="entry name" value="BCTRLSENSOR"/>
</dbReference>
<name>A0A1G6CD37_9BACT</name>
<dbReference type="SUPFAM" id="SSF55874">
    <property type="entry name" value="ATPase domain of HSP90 chaperone/DNA topoisomerase II/histidine kinase"/>
    <property type="match status" value="1"/>
</dbReference>
<dbReference type="CDD" id="cd00130">
    <property type="entry name" value="PAS"/>
    <property type="match status" value="1"/>
</dbReference>
<dbReference type="Gene3D" id="1.10.287.130">
    <property type="match status" value="1"/>
</dbReference>
<evidence type="ECO:0000259" key="15">
    <source>
        <dbReference type="PROSITE" id="PS50112"/>
    </source>
</evidence>
<dbReference type="InterPro" id="IPR036890">
    <property type="entry name" value="HATPase_C_sf"/>
</dbReference>
<sequence length="543" mass="60588">MRSPSETSINVLPDNPRRVLIVEDDEGLRKLLEKRLRKAGFEAASVATGAEAVERIQALPDQALLLDQKLPDTTGRDLINALRQRGLHAPFIVMTGQGDERLAVEMMKLGADDYLVKDLALTDLLPKAFERLFCKLDTEQRLHAAEKALRESEKKYRELVENSNSIILRMDQDGFLLYFNEFAERFFGYAKEEVLGRNVIGTTLSAYDSQNRDMAAMIRDITLHPDRYLTNENENLLKDGSRVWISWSNRVVIGDNGEKQILCIGHDVTQRKRAEEEAIKAKAQAEAANQAKSVFLANMSHEIRTPLSGIMGMMQLLRTTKLDVEQTQYVQLAMTSADRLTRLLTDILDLSRVEAGKMEIHETEFKVTDLSDSVVDLFTVTARDKSVALECFVDPSIPLRLIGDEVRVRQVLFNLVGNALKFSERGVVLVQMLPLSPAKNSDLRLLFRVSDNGIGIPHENLKDLFKPFVQVDDSYTRCYQGAGLGLAIVKRLVQLMGGDVCVDSEEGEGTTVHVILPFKLSATMPAFSVGGALRKNAGALPLS</sequence>
<dbReference type="InterPro" id="IPR005467">
    <property type="entry name" value="His_kinase_dom"/>
</dbReference>
<evidence type="ECO:0000259" key="14">
    <source>
        <dbReference type="PROSITE" id="PS50110"/>
    </source>
</evidence>
<dbReference type="GO" id="GO:0005524">
    <property type="term" value="F:ATP binding"/>
    <property type="evidence" value="ECO:0007669"/>
    <property type="project" value="UniProtKB-KW"/>
</dbReference>
<evidence type="ECO:0000256" key="9">
    <source>
        <dbReference type="ARBA" id="ARBA00064003"/>
    </source>
</evidence>
<dbReference type="SMART" id="SM00387">
    <property type="entry name" value="HATPase_c"/>
    <property type="match status" value="1"/>
</dbReference>
<keyword evidence="6" id="KW-0418">Kinase</keyword>
<keyword evidence="5" id="KW-0547">Nucleotide-binding</keyword>
<dbReference type="InterPro" id="IPR003661">
    <property type="entry name" value="HisK_dim/P_dom"/>
</dbReference>
<dbReference type="STRING" id="617002.SAMN05660653_01498"/>
<dbReference type="SUPFAM" id="SSF52172">
    <property type="entry name" value="CheY-like"/>
    <property type="match status" value="1"/>
</dbReference>
<evidence type="ECO:0000256" key="4">
    <source>
        <dbReference type="ARBA" id="ARBA00022679"/>
    </source>
</evidence>
<keyword evidence="8" id="KW-0902">Two-component regulatory system</keyword>
<dbReference type="Gene3D" id="3.30.565.10">
    <property type="entry name" value="Histidine kinase-like ATPase, C-terminal domain"/>
    <property type="match status" value="1"/>
</dbReference>
<dbReference type="InterPro" id="IPR013767">
    <property type="entry name" value="PAS_fold"/>
</dbReference>